<dbReference type="AlphaFoldDB" id="A0A164X4M5"/>
<proteinExistence type="predicted"/>
<reference evidence="2 3" key="1">
    <citation type="journal article" date="2016" name="Mol. Biol. Evol.">
        <title>Comparative Genomics of Early-Diverging Mushroom-Forming Fungi Provides Insights into the Origins of Lignocellulose Decay Capabilities.</title>
        <authorList>
            <person name="Nagy L.G."/>
            <person name="Riley R."/>
            <person name="Tritt A."/>
            <person name="Adam C."/>
            <person name="Daum C."/>
            <person name="Floudas D."/>
            <person name="Sun H."/>
            <person name="Yadav J.S."/>
            <person name="Pangilinan J."/>
            <person name="Larsson K.H."/>
            <person name="Matsuura K."/>
            <person name="Barry K."/>
            <person name="Labutti K."/>
            <person name="Kuo R."/>
            <person name="Ohm R.A."/>
            <person name="Bhattacharya S.S."/>
            <person name="Shirouzu T."/>
            <person name="Yoshinaga Y."/>
            <person name="Martin F.M."/>
            <person name="Grigoriev I.V."/>
            <person name="Hibbett D.S."/>
        </authorList>
    </citation>
    <scope>NUCLEOTIDE SEQUENCE [LARGE SCALE GENOMIC DNA]</scope>
    <source>
        <strain evidence="2 3">HHB9708</strain>
    </source>
</reference>
<dbReference type="SUPFAM" id="SSF51905">
    <property type="entry name" value="FAD/NAD(P)-binding domain"/>
    <property type="match status" value="1"/>
</dbReference>
<dbReference type="OrthoDB" id="10051892at2759"/>
<keyword evidence="1" id="KW-0812">Transmembrane</keyword>
<keyword evidence="1" id="KW-1133">Transmembrane helix</keyword>
<keyword evidence="1" id="KW-0472">Membrane</keyword>
<evidence type="ECO:0000313" key="2">
    <source>
        <dbReference type="EMBL" id="KZS95631.1"/>
    </source>
</evidence>
<name>A0A164X4M5_9AGAM</name>
<evidence type="ECO:0000313" key="3">
    <source>
        <dbReference type="Proteomes" id="UP000076722"/>
    </source>
</evidence>
<dbReference type="Proteomes" id="UP000076722">
    <property type="component" value="Unassembled WGS sequence"/>
</dbReference>
<evidence type="ECO:0000256" key="1">
    <source>
        <dbReference type="SAM" id="Phobius"/>
    </source>
</evidence>
<organism evidence="2 3">
    <name type="scientific">Sistotremastrum niveocremeum HHB9708</name>
    <dbReference type="NCBI Taxonomy" id="1314777"/>
    <lineage>
        <taxon>Eukaryota</taxon>
        <taxon>Fungi</taxon>
        <taxon>Dikarya</taxon>
        <taxon>Basidiomycota</taxon>
        <taxon>Agaricomycotina</taxon>
        <taxon>Agaricomycetes</taxon>
        <taxon>Sistotremastrales</taxon>
        <taxon>Sistotremastraceae</taxon>
        <taxon>Sertulicium</taxon>
        <taxon>Sertulicium niveocremeum</taxon>
    </lineage>
</organism>
<feature type="transmembrane region" description="Helical" evidence="1">
    <location>
        <begin position="20"/>
        <end position="38"/>
    </location>
</feature>
<dbReference type="EMBL" id="KV419401">
    <property type="protein sequence ID" value="KZS95631.1"/>
    <property type="molecule type" value="Genomic_DNA"/>
</dbReference>
<dbReference type="InterPro" id="IPR036188">
    <property type="entry name" value="FAD/NAD-bd_sf"/>
</dbReference>
<gene>
    <name evidence="2" type="ORF">SISNIDRAFT_352902</name>
</gene>
<evidence type="ECO:0008006" key="4">
    <source>
        <dbReference type="Google" id="ProtNLM"/>
    </source>
</evidence>
<sequence>MPAINPIVASLMDHFIPQPQAIYIICSLAFGSLVCYVARWHRETVGEPSILRELPNLGKRRYGERRIDGTAVVAGGSIAGLLAARVCSNHFTRVVIVEPEAWLSTTAGLAHDPRVGEGVDGMKPNPRTRVMQYNSMHNYHIYTYLALKEMFPDFEDEVRKIDPDAIARPDINVLVGGRRLSVPDSCYQGASSMHLSIGRPTYETLLRKLVRRNCDNVEFATGIVTGFQVAGKQGPDSTRQRVRSVTIRSKDGAETTEPALLLIDCTGPTQAGLKWVSSPSHPLKVAKDIYDPKMFYTTCEFEVQPSMMDKVEVSEGYGNARGILLYIPDPRTDRRTLYIFKREHNTRKSVIRHPSLVIQAYHLVYEVQIACGGWDISDRPRSIDDLRTFISGFKSSEAEPVPGYVFQILDVLELNKCGESATYTDAKCAPCYFTKYHDVLDKVPTNFIAIGDSVMRLNPARSQGCTKAMIGAATLSGVLNQTMPIFDTESSDVYLPKDFGKKFWERHSDRIAPLWTESKAGDYGWESTIPVEGETLKDGALLRWYGRNFLSVAFKNEHVATVLYNSSMFIAPGSDAISPGIVIRVLWAGIKEYLGFTN</sequence>
<feature type="transmembrane region" description="Helical" evidence="1">
    <location>
        <begin position="67"/>
        <end position="86"/>
    </location>
</feature>
<keyword evidence="3" id="KW-1185">Reference proteome</keyword>
<protein>
    <recommendedName>
        <fullName evidence="4">FAD/NAD(P)-binding domain-containing protein</fullName>
    </recommendedName>
</protein>
<accession>A0A164X4M5</accession>